<feature type="chain" id="PRO_5023003768" description="Porin" evidence="1">
    <location>
        <begin position="21"/>
        <end position="431"/>
    </location>
</feature>
<reference evidence="2 3" key="1">
    <citation type="submission" date="2019-08" db="EMBL/GenBank/DDBJ databases">
        <title>Genome of Phaeodactylibacter luteus.</title>
        <authorList>
            <person name="Bowman J.P."/>
        </authorList>
    </citation>
    <scope>NUCLEOTIDE SEQUENCE [LARGE SCALE GENOMIC DNA]</scope>
    <source>
        <strain evidence="2 3">KCTC 42180</strain>
    </source>
</reference>
<organism evidence="2 3">
    <name type="scientific">Phaeodactylibacter luteus</name>
    <dbReference type="NCBI Taxonomy" id="1564516"/>
    <lineage>
        <taxon>Bacteria</taxon>
        <taxon>Pseudomonadati</taxon>
        <taxon>Bacteroidota</taxon>
        <taxon>Saprospiria</taxon>
        <taxon>Saprospirales</taxon>
        <taxon>Haliscomenobacteraceae</taxon>
        <taxon>Phaeodactylibacter</taxon>
    </lineage>
</organism>
<dbReference type="Proteomes" id="UP000321580">
    <property type="component" value="Unassembled WGS sequence"/>
</dbReference>
<dbReference type="EMBL" id="VOOR01000017">
    <property type="protein sequence ID" value="TXB63272.1"/>
    <property type="molecule type" value="Genomic_DNA"/>
</dbReference>
<evidence type="ECO:0008006" key="4">
    <source>
        <dbReference type="Google" id="ProtNLM"/>
    </source>
</evidence>
<name>A0A5C6RPF3_9BACT</name>
<comment type="caution">
    <text evidence="2">The sequence shown here is derived from an EMBL/GenBank/DDBJ whole genome shotgun (WGS) entry which is preliminary data.</text>
</comment>
<dbReference type="RefSeq" id="WP_147167335.1">
    <property type="nucleotide sequence ID" value="NZ_VOOR01000017.1"/>
</dbReference>
<evidence type="ECO:0000313" key="2">
    <source>
        <dbReference type="EMBL" id="TXB63272.1"/>
    </source>
</evidence>
<proteinExistence type="predicted"/>
<dbReference type="OrthoDB" id="1113329at2"/>
<dbReference type="Gene3D" id="2.40.160.10">
    <property type="entry name" value="Porin"/>
    <property type="match status" value="1"/>
</dbReference>
<sequence>MTIKRTGLLPFLLLPFLLMAQQDAETATLKEKWLKRKKDYKIETGMMVQLWSLYTTNQEVYNGELGQYEAVDDRLNVNLRRARFLMKARPYDRLKFNLVFFYDLAGRDVYSASVGGANPSQPNLGIWDAFFQYQLIKGSEAAWLTGGWFRPQIQRESITSAWSVNSFEKSMSQNYLRRHLVGTGPGRASGLNIGGLLQGEKVGLNYNLGVFNPLYTGDVANTVGRNYAPLIAARTTVYLGEPEMKSYKIGYQGNYLGSRTGLSLDLNATYQGQTDIFEQAWTFGPGFLLNLKKWTFDGEWLWMSRSGGLDAGEFDYLSETGHIRAGYNIDLKRFVLEPTGMIMRFQGGTTAEEQANAAAVRAFSGAETTYDLGFNLYLDKRNLKLSLHYTWRDGDPGAAGDGATVNQYFSQSGVGAIRRGNWLGLGLNAIF</sequence>
<evidence type="ECO:0000256" key="1">
    <source>
        <dbReference type="SAM" id="SignalP"/>
    </source>
</evidence>
<protein>
    <recommendedName>
        <fullName evidence="4">Porin</fullName>
    </recommendedName>
</protein>
<keyword evidence="3" id="KW-1185">Reference proteome</keyword>
<keyword evidence="1" id="KW-0732">Signal</keyword>
<gene>
    <name evidence="2" type="ORF">FRY97_09825</name>
</gene>
<dbReference type="InterPro" id="IPR023614">
    <property type="entry name" value="Porin_dom_sf"/>
</dbReference>
<feature type="signal peptide" evidence="1">
    <location>
        <begin position="1"/>
        <end position="20"/>
    </location>
</feature>
<dbReference type="AlphaFoldDB" id="A0A5C6RPF3"/>
<evidence type="ECO:0000313" key="3">
    <source>
        <dbReference type="Proteomes" id="UP000321580"/>
    </source>
</evidence>
<accession>A0A5C6RPF3</accession>